<comment type="caution">
    <text evidence="1">The sequence shown here is derived from an EMBL/GenBank/DDBJ whole genome shotgun (WGS) entry which is preliminary data.</text>
</comment>
<dbReference type="Proteomes" id="UP001163846">
    <property type="component" value="Unassembled WGS sequence"/>
</dbReference>
<gene>
    <name evidence="1" type="ORF">F5878DRAFT_305751</name>
</gene>
<dbReference type="EMBL" id="MU805981">
    <property type="protein sequence ID" value="KAJ3843253.1"/>
    <property type="molecule type" value="Genomic_DNA"/>
</dbReference>
<evidence type="ECO:0000313" key="2">
    <source>
        <dbReference type="Proteomes" id="UP001163846"/>
    </source>
</evidence>
<proteinExistence type="predicted"/>
<accession>A0AA38PIF4</accession>
<organism evidence="1 2">
    <name type="scientific">Lentinula raphanica</name>
    <dbReference type="NCBI Taxonomy" id="153919"/>
    <lineage>
        <taxon>Eukaryota</taxon>
        <taxon>Fungi</taxon>
        <taxon>Dikarya</taxon>
        <taxon>Basidiomycota</taxon>
        <taxon>Agaricomycotina</taxon>
        <taxon>Agaricomycetes</taxon>
        <taxon>Agaricomycetidae</taxon>
        <taxon>Agaricales</taxon>
        <taxon>Marasmiineae</taxon>
        <taxon>Omphalotaceae</taxon>
        <taxon>Lentinula</taxon>
    </lineage>
</organism>
<dbReference type="AlphaFoldDB" id="A0AA38PIF4"/>
<evidence type="ECO:0000313" key="1">
    <source>
        <dbReference type="EMBL" id="KAJ3843253.1"/>
    </source>
</evidence>
<name>A0AA38PIF4_9AGAR</name>
<keyword evidence="2" id="KW-1185">Reference proteome</keyword>
<protein>
    <submittedName>
        <fullName evidence="1">Uncharacterized protein</fullName>
    </submittedName>
</protein>
<sequence length="213" mass="23861">MLPDKFSVPLRGPSDRRGEKVFVHPAHVPIQWLGYGRQHALVIGVRSQQHPAMDLRLEGTFENLYDETREMFYVQKNNLYYAGTFKCLRIEDMITSQEIVESLDISLISQPFQAGIIKAALVAQASSLPHESKHRADLRVMTKLCSNGTIKFEWVAFQCVGFDEDLYQALGGTHIGPSVPTVKYVQKLLHDSVDQNVPQVSGDSEASVETSDV</sequence>
<reference evidence="1" key="1">
    <citation type="submission" date="2022-08" db="EMBL/GenBank/DDBJ databases">
        <authorList>
            <consortium name="DOE Joint Genome Institute"/>
            <person name="Min B."/>
            <person name="Riley R."/>
            <person name="Sierra-Patev S."/>
            <person name="Naranjo-Ortiz M."/>
            <person name="Looney B."/>
            <person name="Konkel Z."/>
            <person name="Slot J.C."/>
            <person name="Sakamoto Y."/>
            <person name="Steenwyk J.L."/>
            <person name="Rokas A."/>
            <person name="Carro J."/>
            <person name="Camarero S."/>
            <person name="Ferreira P."/>
            <person name="Molpeceres G."/>
            <person name="Ruiz-Duenas F.J."/>
            <person name="Serrano A."/>
            <person name="Henrissat B."/>
            <person name="Drula E."/>
            <person name="Hughes K.W."/>
            <person name="Mata J.L."/>
            <person name="Ishikawa N.K."/>
            <person name="Vargas-Isla R."/>
            <person name="Ushijima S."/>
            <person name="Smith C.A."/>
            <person name="Ahrendt S."/>
            <person name="Andreopoulos W."/>
            <person name="He G."/>
            <person name="Labutti K."/>
            <person name="Lipzen A."/>
            <person name="Ng V."/>
            <person name="Sandor L."/>
            <person name="Barry K."/>
            <person name="Martinez A.T."/>
            <person name="Xiao Y."/>
            <person name="Gibbons J.G."/>
            <person name="Terashima K."/>
            <person name="Hibbett D.S."/>
            <person name="Grigoriev I.V."/>
        </authorList>
    </citation>
    <scope>NUCLEOTIDE SEQUENCE</scope>
    <source>
        <strain evidence="1">TFB9207</strain>
    </source>
</reference>